<accession>A0A5B9FRN3</accession>
<evidence type="ECO:0008006" key="3">
    <source>
        <dbReference type="Google" id="ProtNLM"/>
    </source>
</evidence>
<protein>
    <recommendedName>
        <fullName evidence="3">Lipoprotein</fullName>
    </recommendedName>
</protein>
<organism evidence="1 2">
    <name type="scientific">Flavobacterium alkalisoli</name>
    <dbReference type="NCBI Taxonomy" id="2602769"/>
    <lineage>
        <taxon>Bacteria</taxon>
        <taxon>Pseudomonadati</taxon>
        <taxon>Bacteroidota</taxon>
        <taxon>Flavobacteriia</taxon>
        <taxon>Flavobacteriales</taxon>
        <taxon>Flavobacteriaceae</taxon>
        <taxon>Flavobacterium</taxon>
    </lineage>
</organism>
<dbReference type="EMBL" id="CP042831">
    <property type="protein sequence ID" value="QEE50023.1"/>
    <property type="molecule type" value="Genomic_DNA"/>
</dbReference>
<keyword evidence="2" id="KW-1185">Reference proteome</keyword>
<reference evidence="1 2" key="1">
    <citation type="submission" date="2019-08" db="EMBL/GenBank/DDBJ databases">
        <title>Flavobacterium alkalisoli sp. nov., isolated from rhizosphere soil of Suaeda salsa.</title>
        <authorList>
            <person name="Sun J.-Q."/>
            <person name="Xu L."/>
        </authorList>
    </citation>
    <scope>NUCLEOTIDE SEQUENCE [LARGE SCALE GENOMIC DNA]</scope>
    <source>
        <strain evidence="1 2">XS-5</strain>
    </source>
</reference>
<dbReference type="OrthoDB" id="1492274at2"/>
<dbReference type="PROSITE" id="PS51257">
    <property type="entry name" value="PROKAR_LIPOPROTEIN"/>
    <property type="match status" value="1"/>
</dbReference>
<dbReference type="Proteomes" id="UP000321222">
    <property type="component" value="Chromosome"/>
</dbReference>
<evidence type="ECO:0000313" key="2">
    <source>
        <dbReference type="Proteomes" id="UP000321222"/>
    </source>
</evidence>
<dbReference type="RefSeq" id="WP_147583515.1">
    <property type="nucleotide sequence ID" value="NZ_CP042831.1"/>
</dbReference>
<evidence type="ECO:0000313" key="1">
    <source>
        <dbReference type="EMBL" id="QEE50023.1"/>
    </source>
</evidence>
<dbReference type="KEGG" id="fak:FUA48_10655"/>
<dbReference type="AlphaFoldDB" id="A0A5B9FRN3"/>
<sequence length="180" mass="20530">MKPTRLFTLLFATASLLTVTGCIEDPGYGKSFNEQRIKLGVPTIKFDMITHGGMVWEVRNEDEKTGSYHASKIIFPMGDNKTEHLETDIFRRKLNKDIYEQLAYSAHFSNDSTVSFEVIKPYYFKGPKSEMEKTATGETKSSSITDKKELTLQQADSILENWALSRIKKEGVVSHKHMQK</sequence>
<proteinExistence type="predicted"/>
<name>A0A5B9FRN3_9FLAO</name>
<gene>
    <name evidence="1" type="ORF">FUA48_10655</name>
</gene>